<keyword evidence="4" id="KW-0560">Oxidoreductase</keyword>
<dbReference type="GO" id="GO:0010345">
    <property type="term" value="P:suberin biosynthetic process"/>
    <property type="evidence" value="ECO:0007669"/>
    <property type="project" value="TreeGrafter"/>
</dbReference>
<dbReference type="GO" id="GO:0102965">
    <property type="term" value="F:alcohol-forming long-chain fatty acyl-CoA reductase activity"/>
    <property type="evidence" value="ECO:0007669"/>
    <property type="project" value="UniProtKB-EC"/>
</dbReference>
<evidence type="ECO:0000256" key="2">
    <source>
        <dbReference type="ARBA" id="ARBA00022516"/>
    </source>
</evidence>
<dbReference type="PANTHER" id="PTHR11011:SF75">
    <property type="entry name" value="FATTY ACYL-COA REDUCTASE"/>
    <property type="match status" value="1"/>
</dbReference>
<dbReference type="CDD" id="cd05236">
    <property type="entry name" value="FAR-N_SDR_e"/>
    <property type="match status" value="1"/>
</dbReference>
<evidence type="ECO:0000256" key="3">
    <source>
        <dbReference type="ARBA" id="ARBA00023098"/>
    </source>
</evidence>
<evidence type="ECO:0000313" key="8">
    <source>
        <dbReference type="Proteomes" id="UP001231189"/>
    </source>
</evidence>
<protein>
    <recommendedName>
        <fullName evidence="4">Fatty acyl-CoA reductase</fullName>
        <ecNumber evidence="4">1.2.1.84</ecNumber>
    </recommendedName>
</protein>
<keyword evidence="4" id="KW-0812">Transmembrane</keyword>
<dbReference type="PANTHER" id="PTHR11011">
    <property type="entry name" value="MALE STERILITY PROTEIN 2-RELATED"/>
    <property type="match status" value="1"/>
</dbReference>
<comment type="similarity">
    <text evidence="1 4">Belongs to the fatty acyl-CoA reductase family.</text>
</comment>
<sequence>MENYSLLMGAAAVMKMAVEMAAVSMEKPSGGTSPSGGEQRSCPPDLGFAMAAALEGFRGFRQLVSGFLIQGLFIGGEAAHEGRRGDHTLGGRAPWPPGWGLVAASLLWRFSCVEASGFHVGAGISGVAPHYIPPSIFNVLLGSSWFHVGAGIPGVASHYTPPSSTFNVLLGSYWFDKPWFLSEGKLATMNRQWMYIDRRFDEFTSGLENFIAVAEANKHGGFMYCPCVNLLVEKILRVQPAVKKLYLLVRAADAASAEQRVFSDVIEMDLFNMLRKKYGLPGFQSFIQEKVVPIAGDIIYENFGLDNLRADALSKDIDVIINGAATTNFYERYDVALASNALGPRNACEFAKKCPNLKLLLHISTAFVAGTQEGLLLEKAFQNGETLREGYYMDIEAELQLVDKIKVELTAAKSGTLEQLKKSAMKELGFKRACHFGWPNVYTFTKTMGEILLGQRRGNLPVVIIRPTMVTSTYQDPFPGWIEGARTIDALIVAYDEQAFPCFIGDRSNVIDAIPVDIVINAAMVAIAVHWNEEAQVIYHVSSSLQNPLSLYAFEDACMDYFYINPRTLENGKIVPNKRPYVFKNLSFFRLVLLLVYKLPLQMLHVMSFLLCGMFSQHYNKLNRRLNFLMLLVKLYAPYAFFNGRFDDTNLSRLWSEAKMDGGDDSIFNFDPKRFDWHSYLVEVHVPAVLKYKRKEKGRA</sequence>
<comment type="caution">
    <text evidence="7">The sequence shown here is derived from an EMBL/GenBank/DDBJ whole genome shotgun (WGS) entry which is preliminary data.</text>
</comment>
<proteinExistence type="inferred from homology"/>
<feature type="domain" description="Thioester reductase (TE)" evidence="6">
    <location>
        <begin position="230"/>
        <end position="522"/>
    </location>
</feature>
<dbReference type="Pfam" id="PF03015">
    <property type="entry name" value="Sterile"/>
    <property type="match status" value="1"/>
</dbReference>
<dbReference type="InterPro" id="IPR013120">
    <property type="entry name" value="FAR_NAD-bd"/>
</dbReference>
<organism evidence="7 8">
    <name type="scientific">Lolium multiflorum</name>
    <name type="common">Italian ryegrass</name>
    <name type="synonym">Lolium perenne subsp. multiflorum</name>
    <dbReference type="NCBI Taxonomy" id="4521"/>
    <lineage>
        <taxon>Eukaryota</taxon>
        <taxon>Viridiplantae</taxon>
        <taxon>Streptophyta</taxon>
        <taxon>Embryophyta</taxon>
        <taxon>Tracheophyta</taxon>
        <taxon>Spermatophyta</taxon>
        <taxon>Magnoliopsida</taxon>
        <taxon>Liliopsida</taxon>
        <taxon>Poales</taxon>
        <taxon>Poaceae</taxon>
        <taxon>BOP clade</taxon>
        <taxon>Pooideae</taxon>
        <taxon>Poodae</taxon>
        <taxon>Poeae</taxon>
        <taxon>Poeae Chloroplast Group 2 (Poeae type)</taxon>
        <taxon>Loliodinae</taxon>
        <taxon>Loliinae</taxon>
        <taxon>Lolium</taxon>
    </lineage>
</organism>
<dbReference type="Proteomes" id="UP001231189">
    <property type="component" value="Unassembled WGS sequence"/>
</dbReference>
<comment type="function">
    <text evidence="4">Catalyzes the reduction of fatty acyl-CoA to fatty alcohols.</text>
</comment>
<evidence type="ECO:0000259" key="5">
    <source>
        <dbReference type="Pfam" id="PF03015"/>
    </source>
</evidence>
<keyword evidence="4" id="KW-0472">Membrane</keyword>
<keyword evidence="4" id="KW-1133">Transmembrane helix</keyword>
<name>A0AAD8T7A0_LOLMU</name>
<dbReference type="CDD" id="cd09071">
    <property type="entry name" value="FAR_C"/>
    <property type="match status" value="1"/>
</dbReference>
<evidence type="ECO:0000256" key="1">
    <source>
        <dbReference type="ARBA" id="ARBA00005928"/>
    </source>
</evidence>
<dbReference type="SUPFAM" id="SSF51735">
    <property type="entry name" value="NAD(P)-binding Rossmann-fold domains"/>
    <property type="match status" value="1"/>
</dbReference>
<dbReference type="AlphaFoldDB" id="A0AAD8T7A0"/>
<dbReference type="GO" id="GO:0080019">
    <property type="term" value="F:alcohol-forming very long-chain fatty acyl-CoA reductase activity"/>
    <property type="evidence" value="ECO:0007669"/>
    <property type="project" value="InterPro"/>
</dbReference>
<gene>
    <name evidence="7" type="ORF">QYE76_058512</name>
</gene>
<accession>A0AAD8T7A0</accession>
<dbReference type="InterPro" id="IPR026055">
    <property type="entry name" value="FAR"/>
</dbReference>
<keyword evidence="4" id="KW-0521">NADP</keyword>
<dbReference type="InterPro" id="IPR036291">
    <property type="entry name" value="NAD(P)-bd_dom_sf"/>
</dbReference>
<dbReference type="GO" id="GO:0035336">
    <property type="term" value="P:long-chain fatty-acyl-CoA metabolic process"/>
    <property type="evidence" value="ECO:0007669"/>
    <property type="project" value="TreeGrafter"/>
</dbReference>
<dbReference type="Pfam" id="PF07993">
    <property type="entry name" value="NAD_binding_4"/>
    <property type="match status" value="1"/>
</dbReference>
<evidence type="ECO:0000313" key="7">
    <source>
        <dbReference type="EMBL" id="KAK1670353.1"/>
    </source>
</evidence>
<dbReference type="InterPro" id="IPR033640">
    <property type="entry name" value="FAR_C"/>
</dbReference>
<feature type="transmembrane region" description="Helical" evidence="4">
    <location>
        <begin position="588"/>
        <end position="614"/>
    </location>
</feature>
<dbReference type="EMBL" id="JAUUTY010000003">
    <property type="protein sequence ID" value="KAK1670353.1"/>
    <property type="molecule type" value="Genomic_DNA"/>
</dbReference>
<evidence type="ECO:0000256" key="4">
    <source>
        <dbReference type="RuleBase" id="RU363097"/>
    </source>
</evidence>
<reference evidence="7" key="1">
    <citation type="submission" date="2023-07" db="EMBL/GenBank/DDBJ databases">
        <title>A chromosome-level genome assembly of Lolium multiflorum.</title>
        <authorList>
            <person name="Chen Y."/>
            <person name="Copetti D."/>
            <person name="Kolliker R."/>
            <person name="Studer B."/>
        </authorList>
    </citation>
    <scope>NUCLEOTIDE SEQUENCE</scope>
    <source>
        <strain evidence="7">02402/16</strain>
        <tissue evidence="7">Leaf</tissue>
    </source>
</reference>
<evidence type="ECO:0000259" key="6">
    <source>
        <dbReference type="Pfam" id="PF07993"/>
    </source>
</evidence>
<dbReference type="EC" id="1.2.1.84" evidence="4"/>
<dbReference type="Gene3D" id="3.40.50.720">
    <property type="entry name" value="NAD(P)-binding Rossmann-like Domain"/>
    <property type="match status" value="1"/>
</dbReference>
<comment type="catalytic activity">
    <reaction evidence="4">
        <text>a long-chain fatty acyl-CoA + 2 NADPH + 2 H(+) = a long-chain primary fatty alcohol + 2 NADP(+) + CoA</text>
        <dbReference type="Rhea" id="RHEA:52716"/>
        <dbReference type="ChEBI" id="CHEBI:15378"/>
        <dbReference type="ChEBI" id="CHEBI:57287"/>
        <dbReference type="ChEBI" id="CHEBI:57783"/>
        <dbReference type="ChEBI" id="CHEBI:58349"/>
        <dbReference type="ChEBI" id="CHEBI:77396"/>
        <dbReference type="ChEBI" id="CHEBI:83139"/>
        <dbReference type="EC" id="1.2.1.84"/>
    </reaction>
</comment>
<keyword evidence="2 4" id="KW-0444">Lipid biosynthesis</keyword>
<feature type="domain" description="Fatty acyl-CoA reductase C-terminal" evidence="5">
    <location>
        <begin position="597"/>
        <end position="696"/>
    </location>
</feature>
<keyword evidence="3 4" id="KW-0443">Lipid metabolism</keyword>
<keyword evidence="8" id="KW-1185">Reference proteome</keyword>